<comment type="similarity">
    <text evidence="1">Belongs to the SMC family. SMC5 subfamily.</text>
</comment>
<keyword evidence="8" id="KW-1185">Reference proteome</keyword>
<dbReference type="GO" id="GO:0005634">
    <property type="term" value="C:nucleus"/>
    <property type="evidence" value="ECO:0007669"/>
    <property type="project" value="TreeGrafter"/>
</dbReference>
<dbReference type="Pfam" id="PF02463">
    <property type="entry name" value="SMC_N"/>
    <property type="match status" value="1"/>
</dbReference>
<organism evidence="7 8">
    <name type="scientific">Ostreococcus lucimarinus (strain CCE9901)</name>
    <dbReference type="NCBI Taxonomy" id="436017"/>
    <lineage>
        <taxon>Eukaryota</taxon>
        <taxon>Viridiplantae</taxon>
        <taxon>Chlorophyta</taxon>
        <taxon>Mamiellophyceae</taxon>
        <taxon>Mamiellales</taxon>
        <taxon>Bathycoccaceae</taxon>
        <taxon>Ostreococcus</taxon>
    </lineage>
</organism>
<dbReference type="OrthoDB" id="10254973at2759"/>
<evidence type="ECO:0000256" key="2">
    <source>
        <dbReference type="ARBA" id="ARBA00018687"/>
    </source>
</evidence>
<evidence type="ECO:0000313" key="7">
    <source>
        <dbReference type="EMBL" id="ABO93976.1"/>
    </source>
</evidence>
<dbReference type="eggNOG" id="KOG0979">
    <property type="taxonomic scope" value="Eukaryota"/>
</dbReference>
<dbReference type="OMA" id="RFWTSQP"/>
<dbReference type="GO" id="GO:0003697">
    <property type="term" value="F:single-stranded DNA binding"/>
    <property type="evidence" value="ECO:0007669"/>
    <property type="project" value="TreeGrafter"/>
</dbReference>
<reference evidence="7 8" key="1">
    <citation type="journal article" date="2007" name="Proc. Natl. Acad. Sci. U.S.A.">
        <title>The tiny eukaryote Ostreococcus provides genomic insights into the paradox of plankton speciation.</title>
        <authorList>
            <person name="Palenik B."/>
            <person name="Grimwood J."/>
            <person name="Aerts A."/>
            <person name="Rouze P."/>
            <person name="Salamov A."/>
            <person name="Putnam N."/>
            <person name="Dupont C."/>
            <person name="Jorgensen R."/>
            <person name="Derelle E."/>
            <person name="Rombauts S."/>
            <person name="Zhou K."/>
            <person name="Otillar R."/>
            <person name="Merchant S.S."/>
            <person name="Podell S."/>
            <person name="Gaasterland T."/>
            <person name="Napoli C."/>
            <person name="Gendler K."/>
            <person name="Manuell A."/>
            <person name="Tai V."/>
            <person name="Vallon O."/>
            <person name="Piganeau G."/>
            <person name="Jancek S."/>
            <person name="Heijde M."/>
            <person name="Jabbari K."/>
            <person name="Bowler C."/>
            <person name="Lohr M."/>
            <person name="Robbens S."/>
            <person name="Werner G."/>
            <person name="Dubchak I."/>
            <person name="Pazour G.J."/>
            <person name="Ren Q."/>
            <person name="Paulsen I."/>
            <person name="Delwiche C."/>
            <person name="Schmutz J."/>
            <person name="Rokhsar D."/>
            <person name="Van de Peer Y."/>
            <person name="Moreau H."/>
            <person name="Grigoriev I.V."/>
        </authorList>
    </citation>
    <scope>NUCLEOTIDE SEQUENCE [LARGE SCALE GENOMIC DNA]</scope>
    <source>
        <strain evidence="7 8">CCE9901</strain>
    </source>
</reference>
<evidence type="ECO:0000256" key="4">
    <source>
        <dbReference type="SAM" id="Coils"/>
    </source>
</evidence>
<evidence type="ECO:0000256" key="1">
    <source>
        <dbReference type="ARBA" id="ARBA00010171"/>
    </source>
</evidence>
<dbReference type="PANTHER" id="PTHR45916">
    <property type="entry name" value="STRUCTURAL MAINTENANCE OF CHROMOSOMES PROTEIN 5"/>
    <property type="match status" value="1"/>
</dbReference>
<gene>
    <name evidence="7" type="ORF">OSTLU_29255</name>
</gene>
<evidence type="ECO:0000259" key="6">
    <source>
        <dbReference type="Pfam" id="PF02463"/>
    </source>
</evidence>
<protein>
    <recommendedName>
        <fullName evidence="2">Structural maintenance of chromosomes protein 5</fullName>
    </recommendedName>
</protein>
<dbReference type="Gramene" id="ABO93976">
    <property type="protein sequence ID" value="ABO93976"/>
    <property type="gene ID" value="OSTLU_29255"/>
</dbReference>
<feature type="coiled-coil region" evidence="4">
    <location>
        <begin position="773"/>
        <end position="814"/>
    </location>
</feature>
<evidence type="ECO:0000256" key="5">
    <source>
        <dbReference type="SAM" id="MobiDB-lite"/>
    </source>
</evidence>
<feature type="domain" description="RecF/RecN/SMC N-terminal" evidence="6">
    <location>
        <begin position="40"/>
        <end position="1033"/>
    </location>
</feature>
<dbReference type="Proteomes" id="UP000001568">
    <property type="component" value="Chromosome 1"/>
</dbReference>
<dbReference type="HOGENOM" id="CLU_004969_2_0_1"/>
<sequence>MALARERHGDSSDEDASPSAKRAKASDARYDARGYVPGALMRVTMHNFMTHKHATFEPGPRLNVVLGPNGTGKSAFVCAVCVGLGGSPKLLGRAGSLGDFVKRGEESAYTEITLRGRDAAKPIIIRRDFNNRAGGASTWKLNGETVKHERIQQEMKALHMQLDNLCSFLPQDRVVAFSMLNPQELLLETEKAIGNAEMYEQHEKLKKMKDGILDLERSVDQKTMRLDKLGRDNEKLERDVERLQTREKLLDQAKDMSTKIPWLLYDRCAVERQQIMAAYKAAKEKVQQAKLEHAEKLKEYHELETPYNAMVDKIKEGRDNYKDTKSTLSKMDAKFNKLAGKHDALTRSLKKARDEANSAKKKLQKREDTIALLKAQLNDVPEVPRDIDQQRAELRTRTQAVHNEVRGTDEALRKAQLEKRPLDDEFQRLKRQHNALESVREQKIMRLSQHRNFGRIKEADDWVQKNKPTFHGEVLGPLIAEIEVTNPTHATYIEQHLGPAVLATYLVTDRRDERSVNDAMKNFRINVWTPKNNTQHVPGVVSQELRDAGVVNTLDNVFKAKSIVKRALSETHQITKVHVGGNTLDSATIERLFRQKISSHIYCPKGVYRANRSRYDPNAFSMGQNSIRQGQLFGRQTDENLTEVKNKLAEVQRKLVAVNEKVSELQKLHNAKQGQLTELQREKNNLNRLQQQPETRKRMIQTQIAQHTDLMAQDKAAADIANIERKTAAEKASISKERVMCASELCDVVLSSHEASISLTLKVLQSVEKQVQMTKLQEALQGIEDRVINTKAKRDDLKARFQAETERAAALKRDALAVTGDLTEEINKKFEQWPITIEELEFDISRLQEQADAILCHNPAVLDEFNKRKAEMATLTKTLASEKAELAVEHAAITSVKNEWLPKLRKIVAKISDDFSRNFANIGCAGQISLAGDGSREHDGFGDDFASYALEIRVKFRPNEDMHLLDAHRQSGGERSVTTMLYMIALQASTSAPFRVVDEINQGMDARNERKVFKRMVEAASAPGTPQCFVITPKLLTQLEYSEDCTVMCIFNGPHVHEMAKKWREMQAAFDCVRAR</sequence>
<dbReference type="Gene3D" id="3.40.50.300">
    <property type="entry name" value="P-loop containing nucleotide triphosphate hydrolases"/>
    <property type="match status" value="2"/>
</dbReference>
<dbReference type="GO" id="GO:0007062">
    <property type="term" value="P:sister chromatid cohesion"/>
    <property type="evidence" value="ECO:0007669"/>
    <property type="project" value="EnsemblPlants"/>
</dbReference>
<feature type="compositionally biased region" description="Basic and acidic residues" evidence="5">
    <location>
        <begin position="1"/>
        <end position="11"/>
    </location>
</feature>
<dbReference type="KEGG" id="olu:OSTLU_29255"/>
<feature type="coiled-coil region" evidence="4">
    <location>
        <begin position="342"/>
        <end position="376"/>
    </location>
</feature>
<feature type="coiled-coil region" evidence="4">
    <location>
        <begin position="634"/>
        <end position="692"/>
    </location>
</feature>
<dbReference type="GO" id="GO:0030915">
    <property type="term" value="C:Smc5-Smc6 complex"/>
    <property type="evidence" value="ECO:0007669"/>
    <property type="project" value="TreeGrafter"/>
</dbReference>
<proteinExistence type="inferred from homology"/>
<evidence type="ECO:0000313" key="8">
    <source>
        <dbReference type="Proteomes" id="UP000001568"/>
    </source>
</evidence>
<dbReference type="GO" id="GO:0000724">
    <property type="term" value="P:double-strand break repair via homologous recombination"/>
    <property type="evidence" value="ECO:0007669"/>
    <property type="project" value="TreeGrafter"/>
</dbReference>
<keyword evidence="3 4" id="KW-0175">Coiled coil</keyword>
<dbReference type="SUPFAM" id="SSF52540">
    <property type="entry name" value="P-loop containing nucleoside triphosphate hydrolases"/>
    <property type="match status" value="1"/>
</dbReference>
<dbReference type="GeneID" id="4999816"/>
<dbReference type="AlphaFoldDB" id="A4RS60"/>
<dbReference type="PANTHER" id="PTHR45916:SF1">
    <property type="entry name" value="STRUCTURAL MAINTENANCE OF CHROMOSOMES PROTEIN 5"/>
    <property type="match status" value="1"/>
</dbReference>
<dbReference type="EMBL" id="CP000581">
    <property type="protein sequence ID" value="ABO93976.1"/>
    <property type="molecule type" value="Genomic_DNA"/>
</dbReference>
<dbReference type="InterPro" id="IPR027417">
    <property type="entry name" value="P-loop_NTPase"/>
</dbReference>
<feature type="region of interest" description="Disordered" evidence="5">
    <location>
        <begin position="1"/>
        <end position="27"/>
    </location>
</feature>
<dbReference type="InterPro" id="IPR003395">
    <property type="entry name" value="RecF/RecN/SMC_N"/>
</dbReference>
<accession>A4RS60</accession>
<evidence type="ECO:0000256" key="3">
    <source>
        <dbReference type="ARBA" id="ARBA00023054"/>
    </source>
</evidence>
<dbReference type="RefSeq" id="XP_001415684.1">
    <property type="nucleotide sequence ID" value="XM_001415647.1"/>
</dbReference>
<name>A4RS60_OSTLU</name>
<feature type="coiled-coil region" evidence="4">
    <location>
        <begin position="219"/>
        <end position="299"/>
    </location>
</feature>
<dbReference type="STRING" id="436017.A4RS60"/>